<feature type="region of interest" description="Disordered" evidence="1">
    <location>
        <begin position="214"/>
        <end position="253"/>
    </location>
</feature>
<dbReference type="eggNOG" id="ENOG502QQXP">
    <property type="taxonomic scope" value="Eukaryota"/>
</dbReference>
<sequence>MDITRRRNMTAAIPTPLLRNSNNFEDFGCFDEEECRFFLREVGERVVPVYPFSFGMEEVYSLILERYGYSGLPDATSVLQDLLESDGTAGGLGDDGDVWRSWRHSWRHRNDDALNPFIPKVGSFILQPPTLPHVRKIKALNFIRMSEECERREQVRDAIVAGKRKALCEVSPDRDRVMPAPTSNTVKQQQSEEDNLYRLPSTTYSHQRTRTLLLSSHGSPTSGQEQCQRPSTAEGSDKAHHSPESSSQPGLPALDPLLFDADIDPSLLITFGMLSSEEKGLSPTLRGGHGETVILQPVSFQGSPASKIHDTVLRNSPLPRIQSSPFRVFTPETPRSHVRADASIRSSRVISEPLQVSVKGDKQCSVEHDKSVERRRKLSDSLRPFVRRPAGDNSERSKIIRANHRQVRILDGVILNPKVRKRLSSPPVTAVDDEVHVEDKRKSGVRRSLTPVWQKRDSSRHSWMEIMRNFFRTEATASQPAKQSKRESSNLFQPAVRSSTTPPSPHANVDSQPGQREQPSYLLGLDGTVDPRPFFFRTIVSKMARMSRLDCNKPLPLSPPGIARSLSAHPGFPNAFQPRPSVPAILTRANTRAELRKNLQALTTHALQRKNIPDKYQFYPVYNELEDTFGDQTADPAKTLQPPLSALTYSSVTNANPFTRQENVPGSPLQAQPPLSGITYSSIQNANPFMNIPETPSSGFCPVPTLQQGNLDFTLPPPAPRPHFSTISSQASNLNPAANVFTPFKNIMRKGNSTKGINDNATTGGSPSKQHIRKISLGKLGNLLKNPFMVGLSPHK</sequence>
<dbReference type="EMBL" id="AMGW01000006">
    <property type="protein sequence ID" value="EXJ56058.1"/>
    <property type="molecule type" value="Genomic_DNA"/>
</dbReference>
<dbReference type="Proteomes" id="UP000019473">
    <property type="component" value="Unassembled WGS sequence"/>
</dbReference>
<accession>W9VKM9</accession>
<proteinExistence type="predicted"/>
<evidence type="ECO:0000256" key="1">
    <source>
        <dbReference type="SAM" id="MobiDB-lite"/>
    </source>
</evidence>
<comment type="caution">
    <text evidence="2">The sequence shown here is derived from an EMBL/GenBank/DDBJ whole genome shotgun (WGS) entry which is preliminary data.</text>
</comment>
<evidence type="ECO:0000313" key="2">
    <source>
        <dbReference type="EMBL" id="EXJ56058.1"/>
    </source>
</evidence>
<reference evidence="2 3" key="1">
    <citation type="submission" date="2013-03" db="EMBL/GenBank/DDBJ databases">
        <title>The Genome Sequence of Cladophialophora yegresii CBS 114405.</title>
        <authorList>
            <consortium name="The Broad Institute Genomics Platform"/>
            <person name="Cuomo C."/>
            <person name="de Hoog S."/>
            <person name="Gorbushina A."/>
            <person name="Walker B."/>
            <person name="Young S.K."/>
            <person name="Zeng Q."/>
            <person name="Gargeya S."/>
            <person name="Fitzgerald M."/>
            <person name="Haas B."/>
            <person name="Abouelleil A."/>
            <person name="Allen A.W."/>
            <person name="Alvarado L."/>
            <person name="Arachchi H.M."/>
            <person name="Berlin A.M."/>
            <person name="Chapman S.B."/>
            <person name="Gainer-Dewar J."/>
            <person name="Goldberg J."/>
            <person name="Griggs A."/>
            <person name="Gujja S."/>
            <person name="Hansen M."/>
            <person name="Howarth C."/>
            <person name="Imamovic A."/>
            <person name="Ireland A."/>
            <person name="Larimer J."/>
            <person name="McCowan C."/>
            <person name="Murphy C."/>
            <person name="Pearson M."/>
            <person name="Poon T.W."/>
            <person name="Priest M."/>
            <person name="Roberts A."/>
            <person name="Saif S."/>
            <person name="Shea T."/>
            <person name="Sisk P."/>
            <person name="Sykes S."/>
            <person name="Wortman J."/>
            <person name="Nusbaum C."/>
            <person name="Birren B."/>
        </authorList>
    </citation>
    <scope>NUCLEOTIDE SEQUENCE [LARGE SCALE GENOMIC DNA]</scope>
    <source>
        <strain evidence="2 3">CBS 114405</strain>
    </source>
</reference>
<protein>
    <submittedName>
        <fullName evidence="2">Uncharacterized protein</fullName>
    </submittedName>
</protein>
<name>W9VKM9_9EURO</name>
<feature type="region of interest" description="Disordered" evidence="1">
    <location>
        <begin position="475"/>
        <end position="525"/>
    </location>
</feature>
<dbReference type="VEuPathDB" id="FungiDB:A1O7_08989"/>
<feature type="region of interest" description="Disordered" evidence="1">
    <location>
        <begin position="751"/>
        <end position="771"/>
    </location>
</feature>
<organism evidence="2 3">
    <name type="scientific">Cladophialophora yegresii CBS 114405</name>
    <dbReference type="NCBI Taxonomy" id="1182544"/>
    <lineage>
        <taxon>Eukaryota</taxon>
        <taxon>Fungi</taxon>
        <taxon>Dikarya</taxon>
        <taxon>Ascomycota</taxon>
        <taxon>Pezizomycotina</taxon>
        <taxon>Eurotiomycetes</taxon>
        <taxon>Chaetothyriomycetidae</taxon>
        <taxon>Chaetothyriales</taxon>
        <taxon>Herpotrichiellaceae</taxon>
        <taxon>Cladophialophora</taxon>
    </lineage>
</organism>
<dbReference type="OrthoDB" id="5229017at2759"/>
<keyword evidence="3" id="KW-1185">Reference proteome</keyword>
<dbReference type="RefSeq" id="XP_007761168.1">
    <property type="nucleotide sequence ID" value="XM_007762978.1"/>
</dbReference>
<feature type="compositionally biased region" description="Basic and acidic residues" evidence="1">
    <location>
        <begin position="433"/>
        <end position="442"/>
    </location>
</feature>
<evidence type="ECO:0000313" key="3">
    <source>
        <dbReference type="Proteomes" id="UP000019473"/>
    </source>
</evidence>
<feature type="compositionally biased region" description="Polar residues" evidence="1">
    <location>
        <begin position="214"/>
        <end position="234"/>
    </location>
</feature>
<feature type="region of interest" description="Disordered" evidence="1">
    <location>
        <begin position="423"/>
        <end position="454"/>
    </location>
</feature>
<feature type="compositionally biased region" description="Polar residues" evidence="1">
    <location>
        <begin position="489"/>
        <end position="501"/>
    </location>
</feature>
<dbReference type="AlphaFoldDB" id="W9VKM9"/>
<feature type="region of interest" description="Disordered" evidence="1">
    <location>
        <begin position="171"/>
        <end position="199"/>
    </location>
</feature>
<feature type="compositionally biased region" description="Polar residues" evidence="1">
    <location>
        <begin position="751"/>
        <end position="769"/>
    </location>
</feature>
<dbReference type="GeneID" id="19183553"/>
<gene>
    <name evidence="2" type="ORF">A1O7_08989</name>
</gene>
<feature type="compositionally biased region" description="Polar residues" evidence="1">
    <location>
        <begin position="509"/>
        <end position="518"/>
    </location>
</feature>
<dbReference type="HOGENOM" id="CLU_302267_0_0_1"/>